<accession>A0A7S9D481</accession>
<feature type="domain" description="Bacterial HORMA" evidence="1">
    <location>
        <begin position="6"/>
        <end position="166"/>
    </location>
</feature>
<dbReference type="Pfam" id="PF18173">
    <property type="entry name" value="bacHORMA_2"/>
    <property type="match status" value="1"/>
</dbReference>
<evidence type="ECO:0000259" key="1">
    <source>
        <dbReference type="Pfam" id="PF18173"/>
    </source>
</evidence>
<keyword evidence="3" id="KW-1185">Reference proteome</keyword>
<proteinExistence type="predicted"/>
<name>A0A7S9D481_9BRAD</name>
<sequence length="166" mass="18591">MSATFTSTYSRTHTAKYVSDKMRNVLKYLISYYNLSPVALLDAWTDWVDAGARELLERSDLEKIVIEFYKPGSADASGRWDFPIRYDGNGVDEMWVDREFLEGSFAKTSTPPAGCIYRVLLVPRAGAALPGNMSWTSFKSLGSLVRREAGTIVSTPDIMASMAYYK</sequence>
<dbReference type="SUPFAM" id="SSF56019">
    <property type="entry name" value="The spindle assembly checkpoint protein mad2"/>
    <property type="match status" value="1"/>
</dbReference>
<dbReference type="EMBL" id="CP061379">
    <property type="protein sequence ID" value="QPF90861.1"/>
    <property type="molecule type" value="Genomic_DNA"/>
</dbReference>
<evidence type="ECO:0000313" key="2">
    <source>
        <dbReference type="EMBL" id="QPF90861.1"/>
    </source>
</evidence>
<reference evidence="2 3" key="1">
    <citation type="submission" date="2020-09" db="EMBL/GenBank/DDBJ databases">
        <title>Complete genomes of bradyrhizobia occurring on native shrubby legumes in Australia.</title>
        <authorList>
            <person name="Lafay B."/>
        </authorList>
    </citation>
    <scope>NUCLEOTIDE SEQUENCE [LARGE SCALE GENOMIC DNA]</scope>
    <source>
        <strain evidence="2 3">BDV5040</strain>
    </source>
</reference>
<dbReference type="KEGG" id="bcou:IC761_31055"/>
<dbReference type="AlphaFoldDB" id="A0A7S9D481"/>
<protein>
    <recommendedName>
        <fullName evidence="1">Bacterial HORMA domain-containing protein</fullName>
    </recommendedName>
</protein>
<organism evidence="2 3">
    <name type="scientific">Bradyrhizobium commune</name>
    <dbReference type="NCBI Taxonomy" id="83627"/>
    <lineage>
        <taxon>Bacteria</taxon>
        <taxon>Pseudomonadati</taxon>
        <taxon>Pseudomonadota</taxon>
        <taxon>Alphaproteobacteria</taxon>
        <taxon>Hyphomicrobiales</taxon>
        <taxon>Nitrobacteraceae</taxon>
        <taxon>Bradyrhizobium</taxon>
    </lineage>
</organism>
<dbReference type="InterPro" id="IPR040649">
    <property type="entry name" value="Bact_HORMA"/>
</dbReference>
<gene>
    <name evidence="2" type="ORF">IC761_31055</name>
</gene>
<evidence type="ECO:0000313" key="3">
    <source>
        <dbReference type="Proteomes" id="UP000594621"/>
    </source>
</evidence>
<dbReference type="InterPro" id="IPR036570">
    <property type="entry name" value="HORMA_dom_sf"/>
</dbReference>
<dbReference type="RefSeq" id="WP_195800444.1">
    <property type="nucleotide sequence ID" value="NZ_CP061379.1"/>
</dbReference>
<dbReference type="Proteomes" id="UP000594621">
    <property type="component" value="Chromosome"/>
</dbReference>